<dbReference type="GO" id="GO:0016989">
    <property type="term" value="F:sigma factor antagonist activity"/>
    <property type="evidence" value="ECO:0007669"/>
    <property type="project" value="TreeGrafter"/>
</dbReference>
<dbReference type="RefSeq" id="WP_061148167.1">
    <property type="nucleotide sequence ID" value="NZ_FCOM02000014.1"/>
</dbReference>
<dbReference type="PANTHER" id="PTHR37461:SF1">
    <property type="entry name" value="ANTI-SIGMA-K FACTOR RSKA"/>
    <property type="match status" value="1"/>
</dbReference>
<accession>A0A158JCH8</accession>
<feature type="domain" description="Anti-sigma K factor RskA C-terminal" evidence="3">
    <location>
        <begin position="100"/>
        <end position="236"/>
    </location>
</feature>
<feature type="transmembrane region" description="Helical" evidence="2">
    <location>
        <begin position="96"/>
        <end position="118"/>
    </location>
</feature>
<keyword evidence="5" id="KW-1185">Reference proteome</keyword>
<dbReference type="EMBL" id="FCOM02000014">
    <property type="protein sequence ID" value="SAL66129.1"/>
    <property type="molecule type" value="Genomic_DNA"/>
</dbReference>
<dbReference type="Pfam" id="PF10099">
    <property type="entry name" value="RskA_C"/>
    <property type="match status" value="1"/>
</dbReference>
<dbReference type="OrthoDB" id="8617430at2"/>
<keyword evidence="2" id="KW-0472">Membrane</keyword>
<evidence type="ECO:0000256" key="2">
    <source>
        <dbReference type="SAM" id="Phobius"/>
    </source>
</evidence>
<protein>
    <submittedName>
        <fullName evidence="4">Anti-sigma-K factor rskA</fullName>
    </submittedName>
</protein>
<feature type="region of interest" description="Disordered" evidence="1">
    <location>
        <begin position="220"/>
        <end position="245"/>
    </location>
</feature>
<gene>
    <name evidence="4" type="ORF">AWB74_03699</name>
</gene>
<reference evidence="4" key="1">
    <citation type="submission" date="2016-01" db="EMBL/GenBank/DDBJ databases">
        <authorList>
            <person name="Peeters C."/>
        </authorList>
    </citation>
    <scope>NUCLEOTIDE SEQUENCE [LARGE SCALE GENOMIC DNA]</scope>
    <source>
        <strain evidence="4">LMG 29317</strain>
    </source>
</reference>
<sequence length="245" mass="26595">MNTPAANDDDLRCAEYALGVLDAQARAALEADMSRDPALQRTLDAWQQRLAPLADDIRPIEPPERVWTRIRHDLGFMTPQRSGPLARKRWWDNLSLWRWLAVSASVAALALLGTNLVWMRHAAQAPTTAAVPGEYIVASIARKDGLVHWTATVDLQRARVVITPTVRVTVPPNRTTELWLIPPNAKPIALGVFPFDQPATLSLPPEIIAQMNAQGVLAVSEEPPGGSPTGAPTGPVLATGQLHST</sequence>
<dbReference type="InterPro" id="IPR051474">
    <property type="entry name" value="Anti-sigma-K/W_factor"/>
</dbReference>
<evidence type="ECO:0000313" key="5">
    <source>
        <dbReference type="Proteomes" id="UP000055019"/>
    </source>
</evidence>
<keyword evidence="2" id="KW-1133">Transmembrane helix</keyword>
<keyword evidence="2" id="KW-0812">Transmembrane</keyword>
<evidence type="ECO:0000259" key="3">
    <source>
        <dbReference type="Pfam" id="PF10099"/>
    </source>
</evidence>
<comment type="caution">
    <text evidence="4">The sequence shown here is derived from an EMBL/GenBank/DDBJ whole genome shotgun (WGS) entry which is preliminary data.</text>
</comment>
<organism evidence="4 5">
    <name type="scientific">Caballeronia arvi</name>
    <dbReference type="NCBI Taxonomy" id="1777135"/>
    <lineage>
        <taxon>Bacteria</taxon>
        <taxon>Pseudomonadati</taxon>
        <taxon>Pseudomonadota</taxon>
        <taxon>Betaproteobacteria</taxon>
        <taxon>Burkholderiales</taxon>
        <taxon>Burkholderiaceae</taxon>
        <taxon>Caballeronia</taxon>
    </lineage>
</organism>
<dbReference type="Proteomes" id="UP000055019">
    <property type="component" value="Unassembled WGS sequence"/>
</dbReference>
<evidence type="ECO:0000256" key="1">
    <source>
        <dbReference type="SAM" id="MobiDB-lite"/>
    </source>
</evidence>
<dbReference type="PANTHER" id="PTHR37461">
    <property type="entry name" value="ANTI-SIGMA-K FACTOR RSKA"/>
    <property type="match status" value="1"/>
</dbReference>
<dbReference type="InterPro" id="IPR018764">
    <property type="entry name" value="RskA_C"/>
</dbReference>
<dbReference type="GO" id="GO:0005886">
    <property type="term" value="C:plasma membrane"/>
    <property type="evidence" value="ECO:0007669"/>
    <property type="project" value="InterPro"/>
</dbReference>
<name>A0A158JCH8_9BURK</name>
<feature type="compositionally biased region" description="Low complexity" evidence="1">
    <location>
        <begin position="220"/>
        <end position="235"/>
    </location>
</feature>
<dbReference type="AlphaFoldDB" id="A0A158JCH8"/>
<dbReference type="GO" id="GO:0006417">
    <property type="term" value="P:regulation of translation"/>
    <property type="evidence" value="ECO:0007669"/>
    <property type="project" value="TreeGrafter"/>
</dbReference>
<evidence type="ECO:0000313" key="4">
    <source>
        <dbReference type="EMBL" id="SAL66129.1"/>
    </source>
</evidence>
<proteinExistence type="predicted"/>